<dbReference type="EMBL" id="WNKV01000036">
    <property type="protein sequence ID" value="MTW19417.1"/>
    <property type="molecule type" value="Genomic_DNA"/>
</dbReference>
<name>A0A9X4XRC0_9BRAD</name>
<dbReference type="RefSeq" id="WP_155481666.1">
    <property type="nucleotide sequence ID" value="NZ_WNKV01000036.1"/>
</dbReference>
<dbReference type="Proteomes" id="UP000438991">
    <property type="component" value="Unassembled WGS sequence"/>
</dbReference>
<sequence>MTILDRALPRARQEQVMVHPKQTAADRVRAVLDVARDAVTDDMTLQREAA</sequence>
<dbReference type="AlphaFoldDB" id="A0A9X4XRC0"/>
<gene>
    <name evidence="1" type="ORF">GJ689_24815</name>
</gene>
<organism evidence="1 2">
    <name type="scientific">Rhodoplanes serenus</name>
    <dbReference type="NCBI Taxonomy" id="200615"/>
    <lineage>
        <taxon>Bacteria</taxon>
        <taxon>Pseudomonadati</taxon>
        <taxon>Pseudomonadota</taxon>
        <taxon>Alphaproteobacteria</taxon>
        <taxon>Hyphomicrobiales</taxon>
        <taxon>Nitrobacteraceae</taxon>
        <taxon>Rhodoplanes</taxon>
    </lineage>
</organism>
<evidence type="ECO:0000313" key="1">
    <source>
        <dbReference type="EMBL" id="MTW19417.1"/>
    </source>
</evidence>
<reference evidence="1 2" key="1">
    <citation type="submission" date="2019-11" db="EMBL/GenBank/DDBJ databases">
        <title>Whole-genome sequence of Rhodoplanes serenus DSM 18633, type strain.</title>
        <authorList>
            <person name="Kyndt J.A."/>
            <person name="Meyer T.E."/>
        </authorList>
    </citation>
    <scope>NUCLEOTIDE SEQUENCE [LARGE SCALE GENOMIC DNA]</scope>
    <source>
        <strain evidence="1 2">DSM 18633</strain>
    </source>
</reference>
<evidence type="ECO:0000313" key="2">
    <source>
        <dbReference type="Proteomes" id="UP000438991"/>
    </source>
</evidence>
<accession>A0A9X4XRC0</accession>
<comment type="caution">
    <text evidence="1">The sequence shown here is derived from an EMBL/GenBank/DDBJ whole genome shotgun (WGS) entry which is preliminary data.</text>
</comment>
<proteinExistence type="predicted"/>
<protein>
    <submittedName>
        <fullName evidence="1">Uncharacterized protein</fullName>
    </submittedName>
</protein>